<organism evidence="9 10">
    <name type="scientific">Umezawaea tangerina</name>
    <dbReference type="NCBI Taxonomy" id="84725"/>
    <lineage>
        <taxon>Bacteria</taxon>
        <taxon>Bacillati</taxon>
        <taxon>Actinomycetota</taxon>
        <taxon>Actinomycetes</taxon>
        <taxon>Pseudonocardiales</taxon>
        <taxon>Pseudonocardiaceae</taxon>
        <taxon>Umezawaea</taxon>
    </lineage>
</organism>
<comment type="pathway">
    <text evidence="6">Quinol/quinone metabolism; menaquinone biosynthesis.</text>
</comment>
<evidence type="ECO:0000256" key="2">
    <source>
        <dbReference type="ARBA" id="ARBA00022723"/>
    </source>
</evidence>
<evidence type="ECO:0000256" key="5">
    <source>
        <dbReference type="ARBA" id="ARBA00023211"/>
    </source>
</evidence>
<comment type="cofactor">
    <cofactor evidence="6">
        <name>thiamine diphosphate</name>
        <dbReference type="ChEBI" id="CHEBI:58937"/>
    </cofactor>
    <text evidence="6">Binds 1 thiamine pyrophosphate per subunit.</text>
</comment>
<gene>
    <name evidence="6" type="primary">menD</name>
    <name evidence="9" type="ORF">CLV43_103191</name>
</gene>
<keyword evidence="10" id="KW-1185">Reference proteome</keyword>
<feature type="domain" description="Thiamine pyrophosphate enzyme TPP-binding" evidence="7">
    <location>
        <begin position="407"/>
        <end position="514"/>
    </location>
</feature>
<comment type="caution">
    <text evidence="9">The sequence shown here is derived from an EMBL/GenBank/DDBJ whole genome shotgun (WGS) entry which is preliminary data.</text>
</comment>
<dbReference type="OrthoDB" id="9791859at2"/>
<proteinExistence type="inferred from homology"/>
<dbReference type="CDD" id="cd02009">
    <property type="entry name" value="TPP_SHCHC_synthase"/>
    <property type="match status" value="1"/>
</dbReference>
<dbReference type="GO" id="GO:0000287">
    <property type="term" value="F:magnesium ion binding"/>
    <property type="evidence" value="ECO:0007669"/>
    <property type="project" value="UniProtKB-UniRule"/>
</dbReference>
<dbReference type="GO" id="GO:0070204">
    <property type="term" value="F:2-succinyl-5-enolpyruvyl-6-hydroxy-3-cyclohexene-1-carboxylic-acid synthase activity"/>
    <property type="evidence" value="ECO:0007669"/>
    <property type="project" value="UniProtKB-UniRule"/>
</dbReference>
<protein>
    <recommendedName>
        <fullName evidence="6">2-succinyl-5-enolpyruvyl-6-hydroxy-3-cyclohexene-1-carboxylate synthase</fullName>
        <shortName evidence="6">SEPHCHC synthase</shortName>
        <ecNumber evidence="6">2.2.1.9</ecNumber>
    </recommendedName>
    <alternativeName>
        <fullName evidence="6">Menaquinone biosynthesis protein MenD</fullName>
    </alternativeName>
</protein>
<feature type="domain" description="Thiamine pyrophosphate enzyme N-terminal TPP-binding" evidence="8">
    <location>
        <begin position="8"/>
        <end position="123"/>
    </location>
</feature>
<comment type="catalytic activity">
    <reaction evidence="6">
        <text>isochorismate + 2-oxoglutarate + H(+) = 5-enolpyruvoyl-6-hydroxy-2-succinyl-cyclohex-3-ene-1-carboxylate + CO2</text>
        <dbReference type="Rhea" id="RHEA:25593"/>
        <dbReference type="ChEBI" id="CHEBI:15378"/>
        <dbReference type="ChEBI" id="CHEBI:16526"/>
        <dbReference type="ChEBI" id="CHEBI:16810"/>
        <dbReference type="ChEBI" id="CHEBI:29780"/>
        <dbReference type="ChEBI" id="CHEBI:58818"/>
        <dbReference type="EC" id="2.2.1.9"/>
    </reaction>
</comment>
<dbReference type="PIRSF" id="PIRSF004983">
    <property type="entry name" value="MenD"/>
    <property type="match status" value="1"/>
</dbReference>
<comment type="function">
    <text evidence="6">Catalyzes the thiamine diphosphate-dependent decarboxylation of 2-oxoglutarate and the subsequent addition of the resulting succinic semialdehyde-thiamine pyrophosphate anion to isochorismate to yield 2-succinyl-5-enolpyruvyl-6-hydroxy-3-cyclohexene-1-carboxylate (SEPHCHC).</text>
</comment>
<dbReference type="SUPFAM" id="SSF52518">
    <property type="entry name" value="Thiamin diphosphate-binding fold (THDP-binding)"/>
    <property type="match status" value="2"/>
</dbReference>
<comment type="similarity">
    <text evidence="6">Belongs to the TPP enzyme family. MenD subfamily.</text>
</comment>
<dbReference type="UniPathway" id="UPA01057">
    <property type="reaction ID" value="UER00164"/>
</dbReference>
<dbReference type="InterPro" id="IPR004433">
    <property type="entry name" value="MenaQ_synth_MenD"/>
</dbReference>
<dbReference type="EC" id="2.2.1.9" evidence="6"/>
<evidence type="ECO:0000256" key="1">
    <source>
        <dbReference type="ARBA" id="ARBA00022679"/>
    </source>
</evidence>
<dbReference type="InterPro" id="IPR011766">
    <property type="entry name" value="TPP_enzyme_TPP-bd"/>
</dbReference>
<dbReference type="GO" id="GO:0009234">
    <property type="term" value="P:menaquinone biosynthetic process"/>
    <property type="evidence" value="ECO:0007669"/>
    <property type="project" value="UniProtKB-UniRule"/>
</dbReference>
<keyword evidence="1 6" id="KW-0808">Transferase</keyword>
<accession>A0A2T0TCT7</accession>
<dbReference type="Gene3D" id="3.40.50.970">
    <property type="match status" value="2"/>
</dbReference>
<keyword evidence="3 6" id="KW-0460">Magnesium</keyword>
<dbReference type="PANTHER" id="PTHR42916:SF1">
    <property type="entry name" value="PROTEIN PHYLLO, CHLOROPLASTIC"/>
    <property type="match status" value="1"/>
</dbReference>
<evidence type="ECO:0000256" key="4">
    <source>
        <dbReference type="ARBA" id="ARBA00023052"/>
    </source>
</evidence>
<dbReference type="PANTHER" id="PTHR42916">
    <property type="entry name" value="2-SUCCINYL-5-ENOLPYRUVYL-6-HYDROXY-3-CYCLOHEXENE-1-CARBOXYLATE SYNTHASE"/>
    <property type="match status" value="1"/>
</dbReference>
<dbReference type="InterPro" id="IPR012001">
    <property type="entry name" value="Thiamin_PyroP_enz_TPP-bd_dom"/>
</dbReference>
<dbReference type="Gene3D" id="3.40.50.1220">
    <property type="entry name" value="TPP-binding domain"/>
    <property type="match status" value="1"/>
</dbReference>
<dbReference type="UniPathway" id="UPA00079"/>
<dbReference type="Pfam" id="PF02775">
    <property type="entry name" value="TPP_enzyme_C"/>
    <property type="match status" value="1"/>
</dbReference>
<evidence type="ECO:0000313" key="10">
    <source>
        <dbReference type="Proteomes" id="UP000239494"/>
    </source>
</evidence>
<reference evidence="9 10" key="1">
    <citation type="submission" date="2018-03" db="EMBL/GenBank/DDBJ databases">
        <title>Genomic Encyclopedia of Archaeal and Bacterial Type Strains, Phase II (KMG-II): from individual species to whole genera.</title>
        <authorList>
            <person name="Goeker M."/>
        </authorList>
    </citation>
    <scope>NUCLEOTIDE SEQUENCE [LARGE SCALE GENOMIC DNA]</scope>
    <source>
        <strain evidence="9 10">DSM 44720</strain>
    </source>
</reference>
<sequence length="547" mass="57324">MNPSTAQARVLVDELVRNDVRHVVLSPGSRNAPLSFALHDAAVAGRLVLHVRIDERSAGFLALGLAKAGGVTAVVCTSGTAVANLHPAVLEARHSGTPLLVVTADRPVELYRTGASQTVDQHGIFAAATDTLHFPVAERRPGQNAVWRSLVCRAVATARSGRPLHVNVPLRDPLVPDVDEDWPEPLDGRDFDVPWTRALTRATAATSTTEHLGPRTLVVVGDATTGETAELAWHAGWPVVAEPTAGADGPVLRHGTLLLNSGELPKELCPDAVLVVGRATLSRGVLKLIGRTPVVHVLSADPEWPDPAFAATHTSTDLAVGEVEVDASWMAAWQDADAAAAAVVDEVLADEPWPTGMHVARDLVAALPPGSLLFLGSSNPVRDVDLVATPRPDLVVHANRGGAGIDGSLSTAVGLALVEGPGFALVGDLTFLHDLNGLLIGPGERRPDLTIVVLNDDGGGIFSLLEQGAPEHAASFERVFGTPHGMDLAALCAGYRVPHELVESAAEFHAALTTPKGTKVVEIRADRSGLRDLHARLKAAVSTRSTS</sequence>
<name>A0A2T0TCT7_9PSEU</name>
<dbReference type="InterPro" id="IPR029061">
    <property type="entry name" value="THDP-binding"/>
</dbReference>
<evidence type="ECO:0000313" key="9">
    <source>
        <dbReference type="EMBL" id="PRY43448.1"/>
    </source>
</evidence>
<evidence type="ECO:0000259" key="7">
    <source>
        <dbReference type="Pfam" id="PF02775"/>
    </source>
</evidence>
<comment type="pathway">
    <text evidence="6">Quinol/quinone metabolism; 1,4-dihydroxy-2-naphthoate biosynthesis; 1,4-dihydroxy-2-naphthoate from chorismate: step 2/7.</text>
</comment>
<comment type="cofactor">
    <cofactor evidence="6">
        <name>Mg(2+)</name>
        <dbReference type="ChEBI" id="CHEBI:18420"/>
    </cofactor>
    <cofactor evidence="6">
        <name>Mn(2+)</name>
        <dbReference type="ChEBI" id="CHEBI:29035"/>
    </cofactor>
</comment>
<dbReference type="AlphaFoldDB" id="A0A2T0TCT7"/>
<keyword evidence="2 6" id="KW-0479">Metal-binding</keyword>
<evidence type="ECO:0000256" key="3">
    <source>
        <dbReference type="ARBA" id="ARBA00022842"/>
    </source>
</evidence>
<dbReference type="GO" id="GO:0030145">
    <property type="term" value="F:manganese ion binding"/>
    <property type="evidence" value="ECO:0007669"/>
    <property type="project" value="UniProtKB-UniRule"/>
</dbReference>
<keyword evidence="5 6" id="KW-0464">Manganese</keyword>
<dbReference type="Pfam" id="PF02776">
    <property type="entry name" value="TPP_enzyme_N"/>
    <property type="match status" value="1"/>
</dbReference>
<evidence type="ECO:0000259" key="8">
    <source>
        <dbReference type="Pfam" id="PF02776"/>
    </source>
</evidence>
<dbReference type="GO" id="GO:0030976">
    <property type="term" value="F:thiamine pyrophosphate binding"/>
    <property type="evidence" value="ECO:0007669"/>
    <property type="project" value="UniProtKB-UniRule"/>
</dbReference>
<dbReference type="EMBL" id="PVTF01000003">
    <property type="protein sequence ID" value="PRY43448.1"/>
    <property type="molecule type" value="Genomic_DNA"/>
</dbReference>
<comment type="subunit">
    <text evidence="6">Homodimer.</text>
</comment>
<dbReference type="CDD" id="cd07037">
    <property type="entry name" value="TPP_PYR_MenD"/>
    <property type="match status" value="1"/>
</dbReference>
<keyword evidence="6" id="KW-0474">Menaquinone biosynthesis</keyword>
<dbReference type="Proteomes" id="UP000239494">
    <property type="component" value="Unassembled WGS sequence"/>
</dbReference>
<dbReference type="NCBIfam" id="TIGR00173">
    <property type="entry name" value="menD"/>
    <property type="match status" value="1"/>
</dbReference>
<keyword evidence="4 6" id="KW-0786">Thiamine pyrophosphate</keyword>
<dbReference type="HAMAP" id="MF_01659">
    <property type="entry name" value="MenD"/>
    <property type="match status" value="1"/>
</dbReference>
<evidence type="ECO:0000256" key="6">
    <source>
        <dbReference type="HAMAP-Rule" id="MF_01659"/>
    </source>
</evidence>
<dbReference type="RefSeq" id="WP_106187026.1">
    <property type="nucleotide sequence ID" value="NZ_PVTF01000003.1"/>
</dbReference>